<evidence type="ECO:0000256" key="2">
    <source>
        <dbReference type="SAM" id="MobiDB-lite"/>
    </source>
</evidence>
<feature type="domain" description="BEACH" evidence="3">
    <location>
        <begin position="231"/>
        <end position="470"/>
    </location>
</feature>
<dbReference type="InterPro" id="IPR000409">
    <property type="entry name" value="BEACH_dom"/>
</dbReference>
<dbReference type="PANTHER" id="PTHR13743:SF129">
    <property type="entry name" value="BEACH DOMAIN-CONTAINING PROTEIN"/>
    <property type="match status" value="1"/>
</dbReference>
<dbReference type="AlphaFoldDB" id="A0A1D6LBM0"/>
<organism evidence="4">
    <name type="scientific">Zea mays</name>
    <name type="common">Maize</name>
    <dbReference type="NCBI Taxonomy" id="4577"/>
    <lineage>
        <taxon>Eukaryota</taxon>
        <taxon>Viridiplantae</taxon>
        <taxon>Streptophyta</taxon>
        <taxon>Embryophyta</taxon>
        <taxon>Tracheophyta</taxon>
        <taxon>Spermatophyta</taxon>
        <taxon>Magnoliopsida</taxon>
        <taxon>Liliopsida</taxon>
        <taxon>Poales</taxon>
        <taxon>Poaceae</taxon>
        <taxon>PACMAD clade</taxon>
        <taxon>Panicoideae</taxon>
        <taxon>Andropogonodae</taxon>
        <taxon>Andropogoneae</taxon>
        <taxon>Tripsacinae</taxon>
        <taxon>Zea</taxon>
    </lineage>
</organism>
<dbReference type="EMBL" id="CM007647">
    <property type="protein sequence ID" value="ONM11496.1"/>
    <property type="molecule type" value="Genomic_DNA"/>
</dbReference>
<comment type="similarity">
    <text evidence="1">Belongs to the prokaryotic/mitochondrial release factor family.</text>
</comment>
<proteinExistence type="inferred from homology"/>
<dbReference type="EMBL" id="CM007647">
    <property type="protein sequence ID" value="ONM11499.1"/>
    <property type="molecule type" value="Genomic_DNA"/>
</dbReference>
<dbReference type="eggNOG" id="KOG1502">
    <property type="taxonomic scope" value="Eukaryota"/>
</dbReference>
<evidence type="ECO:0000313" key="4">
    <source>
        <dbReference type="EMBL" id="ONM11499.1"/>
    </source>
</evidence>
<dbReference type="Gene3D" id="3.30.160.20">
    <property type="match status" value="1"/>
</dbReference>
<dbReference type="InterPro" id="IPR045853">
    <property type="entry name" value="Pep_chain_release_fac_I_sf"/>
</dbReference>
<dbReference type="ExpressionAtlas" id="A0A1D6LBM0">
    <property type="expression patterns" value="baseline"/>
</dbReference>
<evidence type="ECO:0000259" key="3">
    <source>
        <dbReference type="PROSITE" id="PS50197"/>
    </source>
</evidence>
<evidence type="ECO:0000256" key="1">
    <source>
        <dbReference type="ARBA" id="ARBA00010835"/>
    </source>
</evidence>
<sequence length="470" mass="51808">MARALLLLRVAVARYPPLPASPALLQPQPLLRCHAPSQYKSQLRFLSSLSSSVPNSSDAPSDGGGDRDGEEDGAKSGSHVDYLGMSDEELMEQCDMGTFKASGPGGQHCNKRESAVRLKHLPIGIIAQAVEDRSQHKNRASALSRLRTLIALKALEEMMLAPKSGMQALLDLLFAVEDSVSDAAKILGLSTGALSRLILSDDSLRTAANELRASKCFFDCRAPVLYYVLLTLQDSVHKVFYAVVEAAAVRADNSHLGGLARYPVSATLPQIGSRLFLTWGVFWSFPEVLNAGDDMIGVECLEEDCDGKFAQTTAILENDYCCECARYLIPILYVSVELVKALQAHIINWDIHMFDEEIGNTTQGGKFDHADRLFQSIENAYINSLSNTSDVKELIPEFFYMPEFLENSNSYHLGVKQDGEPIGDVALPPWAKDDNSSDEFDKDSIESDDRSLEELSWETLELLVVPHIFR</sequence>
<dbReference type="PROSITE" id="PS50197">
    <property type="entry name" value="BEACH"/>
    <property type="match status" value="1"/>
</dbReference>
<feature type="compositionally biased region" description="Low complexity" evidence="2">
    <location>
        <begin position="50"/>
        <end position="61"/>
    </location>
</feature>
<dbReference type="GO" id="GO:0003747">
    <property type="term" value="F:translation release factor activity"/>
    <property type="evidence" value="ECO:0007669"/>
    <property type="project" value="InterPro"/>
</dbReference>
<feature type="region of interest" description="Disordered" evidence="2">
    <location>
        <begin position="50"/>
        <end position="81"/>
    </location>
</feature>
<dbReference type="SMART" id="SM01026">
    <property type="entry name" value="Beach"/>
    <property type="match status" value="1"/>
</dbReference>
<reference evidence="4" key="1">
    <citation type="submission" date="2015-12" db="EMBL/GenBank/DDBJ databases">
        <title>Update maize B73 reference genome by single molecule sequencing technologies.</title>
        <authorList>
            <consortium name="Maize Genome Sequencing Project"/>
            <person name="Ware D."/>
        </authorList>
    </citation>
    <scope>NUCLEOTIDE SEQUENCE [LARGE SCALE GENOMIC DNA]</scope>
    <source>
        <tissue evidence="4">Seedling</tissue>
    </source>
</reference>
<accession>A0A1D6LBM0</accession>
<dbReference type="PANTHER" id="PTHR13743">
    <property type="entry name" value="BEIGE/BEACH-RELATED"/>
    <property type="match status" value="1"/>
</dbReference>
<gene>
    <name evidence="4" type="ORF">ZEAMMB73_Zm00001d034810</name>
</gene>
<dbReference type="EMBL" id="CM007647">
    <property type="protein sequence ID" value="ONM11495.1"/>
    <property type="molecule type" value="Genomic_DNA"/>
</dbReference>
<dbReference type="InterPro" id="IPR036372">
    <property type="entry name" value="BEACH_dom_sf"/>
</dbReference>
<dbReference type="IntAct" id="A0A1D6LBM0">
    <property type="interactions" value="11"/>
</dbReference>
<name>A0A1D6LBM0_MAIZE</name>
<dbReference type="GO" id="GO:0006633">
    <property type="term" value="P:fatty acid biosynthetic process"/>
    <property type="evidence" value="ECO:0007669"/>
    <property type="project" value="UniProtKB-UniPathway"/>
</dbReference>
<protein>
    <submittedName>
        <fullName evidence="4">BEACH domain-containing protein C2</fullName>
    </submittedName>
</protein>
<dbReference type="Pfam" id="PF02138">
    <property type="entry name" value="Beach"/>
    <property type="match status" value="1"/>
</dbReference>
<dbReference type="SMR" id="A0A1D6LBM0"/>
<feature type="region of interest" description="Disordered" evidence="2">
    <location>
        <begin position="426"/>
        <end position="447"/>
    </location>
</feature>
<dbReference type="SUPFAM" id="SSF81837">
    <property type="entry name" value="BEACH domain"/>
    <property type="match status" value="1"/>
</dbReference>
<dbReference type="eggNOG" id="KOG1786">
    <property type="taxonomic scope" value="Eukaryota"/>
</dbReference>
<dbReference type="InterPro" id="IPR050865">
    <property type="entry name" value="BEACH_Domain"/>
</dbReference>
<dbReference type="InParanoid" id="A0A1D6LBM0"/>
<dbReference type="Pfam" id="PF00472">
    <property type="entry name" value="RF-1"/>
    <property type="match status" value="1"/>
</dbReference>
<dbReference type="EMBL" id="CM007647">
    <property type="protein sequence ID" value="ONM11498.1"/>
    <property type="molecule type" value="Genomic_DNA"/>
</dbReference>
<dbReference type="Gene3D" id="1.10.1540.10">
    <property type="entry name" value="BEACH domain"/>
    <property type="match status" value="1"/>
</dbReference>
<dbReference type="STRING" id="4577.A0A1D6LBM0"/>
<dbReference type="InterPro" id="IPR000352">
    <property type="entry name" value="Pep_chain_release_fac_I"/>
</dbReference>
<dbReference type="UniPathway" id="UPA00094"/>
<dbReference type="SUPFAM" id="SSF75620">
    <property type="entry name" value="Release factor"/>
    <property type="match status" value="1"/>
</dbReference>